<dbReference type="SUPFAM" id="SSF48452">
    <property type="entry name" value="TPR-like"/>
    <property type="match status" value="2"/>
</dbReference>
<dbReference type="Gene3D" id="1.25.40.10">
    <property type="entry name" value="Tetratricopeptide repeat domain"/>
    <property type="match status" value="1"/>
</dbReference>
<name>A0A8H3TZE8_9TREE</name>
<dbReference type="PANTHER" id="PTHR45588">
    <property type="entry name" value="TPR DOMAIN-CONTAINING PROTEIN"/>
    <property type="match status" value="1"/>
</dbReference>
<dbReference type="AlphaFoldDB" id="A0A8H3TZE8"/>
<proteinExistence type="predicted"/>
<organism evidence="1 2">
    <name type="scientific">Naganishia liquefaciens</name>
    <dbReference type="NCBI Taxonomy" id="104408"/>
    <lineage>
        <taxon>Eukaryota</taxon>
        <taxon>Fungi</taxon>
        <taxon>Dikarya</taxon>
        <taxon>Basidiomycota</taxon>
        <taxon>Agaricomycotina</taxon>
        <taxon>Tremellomycetes</taxon>
        <taxon>Filobasidiales</taxon>
        <taxon>Filobasidiaceae</taxon>
        <taxon>Naganishia</taxon>
    </lineage>
</organism>
<dbReference type="EMBL" id="BLZA01000053">
    <property type="protein sequence ID" value="GHJ89897.1"/>
    <property type="molecule type" value="Genomic_DNA"/>
</dbReference>
<protein>
    <recommendedName>
        <fullName evidence="3">Tetratricopeptide repeat protein</fullName>
    </recommendedName>
</protein>
<comment type="caution">
    <text evidence="1">The sequence shown here is derived from an EMBL/GenBank/DDBJ whole genome shotgun (WGS) entry which is preliminary data.</text>
</comment>
<dbReference type="OrthoDB" id="414774at2759"/>
<dbReference type="InterPro" id="IPR011990">
    <property type="entry name" value="TPR-like_helical_dom_sf"/>
</dbReference>
<sequence>MEIPLRVPTTDPYFSLNTIHFPITTASSSAQEWFDRGLTLCYAFNHEEAHRCFLQCLAHDEKCMMAYWGIGYALGANYNKAWELFEPGEVERSVPTIIKALKTIDEIGATGTNVETALVNALRARMPADDTDRNYTAWNQSYAEAMQTVYKSFPTDTDIATLYADSLMSLTPWRLWDIKTGDPAPGSRALEARHVLESAMKQSPTHPGVLHFYVHLTEMSTTPEKALPAANALVGLVPDGGHLEHMPSHIYVLMGDYARAIECNERGIIADEKYLASRGPGGFYLVYRLHNMQFIVYSAMFAGQYEVAMRHVEMIERHVPEQLLESLGHFIEATYAIRFQVYVRFGRWQEIIATHPPKREQMYPIATAFTHWSKAIAYSATRDVANAEKERLLYLAAYDRIPSTSLMFPNTAHDVLAVGTAFLDGELEYRKGNFDIAFGHLEESIRRYDSLVYCEPWSWLTPVRHAYAALKLERGHIEEALECYFDDLGFNDTLPRAHQHPNNVWALTGAYECLQKLGREREAKIVWPLLRAARATSDVDVEVSCFCRIDDVANGRDLVEQGERRAACCSST</sequence>
<accession>A0A8H3TZE8</accession>
<dbReference type="PANTHER" id="PTHR45588:SF1">
    <property type="entry name" value="WW DOMAIN-CONTAINING PROTEIN"/>
    <property type="match status" value="1"/>
</dbReference>
<evidence type="ECO:0008006" key="3">
    <source>
        <dbReference type="Google" id="ProtNLM"/>
    </source>
</evidence>
<dbReference type="Proteomes" id="UP000620104">
    <property type="component" value="Unassembled WGS sequence"/>
</dbReference>
<gene>
    <name evidence="1" type="ORF">NliqN6_6299</name>
</gene>
<keyword evidence="2" id="KW-1185">Reference proteome</keyword>
<reference evidence="1" key="1">
    <citation type="submission" date="2020-07" db="EMBL/GenBank/DDBJ databases">
        <title>Draft Genome Sequence of a Deep-Sea Yeast, Naganishia (Cryptococcus) liquefaciens strain N6.</title>
        <authorList>
            <person name="Han Y.W."/>
            <person name="Kajitani R."/>
            <person name="Morimoto H."/>
            <person name="Parhat M."/>
            <person name="Tsubouchi H."/>
            <person name="Bakenova O."/>
            <person name="Ogata M."/>
            <person name="Argunhan B."/>
            <person name="Aoki R."/>
            <person name="Kajiwara S."/>
            <person name="Itoh T."/>
            <person name="Iwasaki H."/>
        </authorList>
    </citation>
    <scope>NUCLEOTIDE SEQUENCE</scope>
    <source>
        <strain evidence="1">N6</strain>
    </source>
</reference>
<evidence type="ECO:0000313" key="1">
    <source>
        <dbReference type="EMBL" id="GHJ89897.1"/>
    </source>
</evidence>
<evidence type="ECO:0000313" key="2">
    <source>
        <dbReference type="Proteomes" id="UP000620104"/>
    </source>
</evidence>